<dbReference type="Proteomes" id="UP000250321">
    <property type="component" value="Unassembled WGS sequence"/>
</dbReference>
<sequence length="105" mass="10903">MKETTNNEEKENCIFNPLDSCLKAPQDPGPWCPSSNLWAPKPEGERRPSGNDGGGSAKLAFLVEAKAVYGARRDGAGQRGIVGGDGVAEVGCAMAAEGEEGVVRA</sequence>
<comment type="caution">
    <text evidence="2">The sequence shown here is derived from an EMBL/GenBank/DDBJ whole genome shotgun (WGS) entry which is preliminary data.</text>
</comment>
<accession>A0A314XRY9</accession>
<protein>
    <submittedName>
        <fullName evidence="2">Uncharacterized protein</fullName>
    </submittedName>
</protein>
<organism evidence="2 3">
    <name type="scientific">Prunus yedoensis var. nudiflora</name>
    <dbReference type="NCBI Taxonomy" id="2094558"/>
    <lineage>
        <taxon>Eukaryota</taxon>
        <taxon>Viridiplantae</taxon>
        <taxon>Streptophyta</taxon>
        <taxon>Embryophyta</taxon>
        <taxon>Tracheophyta</taxon>
        <taxon>Spermatophyta</taxon>
        <taxon>Magnoliopsida</taxon>
        <taxon>eudicotyledons</taxon>
        <taxon>Gunneridae</taxon>
        <taxon>Pentapetalae</taxon>
        <taxon>rosids</taxon>
        <taxon>fabids</taxon>
        <taxon>Rosales</taxon>
        <taxon>Rosaceae</taxon>
        <taxon>Amygdaloideae</taxon>
        <taxon>Amygdaleae</taxon>
        <taxon>Prunus</taxon>
    </lineage>
</organism>
<reference evidence="2 3" key="1">
    <citation type="submission" date="2018-02" db="EMBL/GenBank/DDBJ databases">
        <title>Draft genome of wild Prunus yedoensis var. nudiflora.</title>
        <authorList>
            <person name="Baek S."/>
            <person name="Kim J.-H."/>
            <person name="Choi K."/>
            <person name="Kim G.-B."/>
            <person name="Cho A."/>
            <person name="Jang H."/>
            <person name="Shin C.-H."/>
            <person name="Yu H.-J."/>
            <person name="Mun J.-H."/>
        </authorList>
    </citation>
    <scope>NUCLEOTIDE SEQUENCE [LARGE SCALE GENOMIC DNA]</scope>
    <source>
        <strain evidence="3">cv. Jeju island</strain>
        <tissue evidence="2">Leaf</tissue>
    </source>
</reference>
<proteinExistence type="predicted"/>
<dbReference type="AlphaFoldDB" id="A0A314XRY9"/>
<name>A0A314XRY9_PRUYE</name>
<dbReference type="EMBL" id="PJQY01002042">
    <property type="protein sequence ID" value="PQP96971.1"/>
    <property type="molecule type" value="Genomic_DNA"/>
</dbReference>
<evidence type="ECO:0000313" key="3">
    <source>
        <dbReference type="Proteomes" id="UP000250321"/>
    </source>
</evidence>
<evidence type="ECO:0000313" key="2">
    <source>
        <dbReference type="EMBL" id="PQP96971.1"/>
    </source>
</evidence>
<gene>
    <name evidence="2" type="ORF">Pyn_18697</name>
</gene>
<evidence type="ECO:0000256" key="1">
    <source>
        <dbReference type="SAM" id="MobiDB-lite"/>
    </source>
</evidence>
<keyword evidence="3" id="KW-1185">Reference proteome</keyword>
<feature type="region of interest" description="Disordered" evidence="1">
    <location>
        <begin position="25"/>
        <end position="55"/>
    </location>
</feature>